<dbReference type="InterPro" id="IPR051771">
    <property type="entry name" value="FAM167_domain"/>
</dbReference>
<sequence length="202" mass="23248">MTKDYLTALVDITKKLKLSPKDDIQAIKNSYLLKPPKRKPSSSNLLEEVTEYALRRRPSRDNIQIDSSVLKRKVSTHTTLSHVRECEEDGTCELEKKEHDVTTGLSLLEKLDYVKKTLNEIRQHDQDLARQFLHTYAEAKRAKVRQSCIIHQDMLDDVFSDEVQARQTPNVCDAPLNKRSSMALRQCGVTRMNITSKRFSCS</sequence>
<dbReference type="InterPro" id="IPR024280">
    <property type="entry name" value="FAM167"/>
</dbReference>
<evidence type="ECO:0000313" key="2">
    <source>
        <dbReference type="EMBL" id="KAK3088045.1"/>
    </source>
</evidence>
<gene>
    <name evidence="2" type="ORF">FSP39_013883</name>
</gene>
<comment type="caution">
    <text evidence="2">The sequence shown here is derived from an EMBL/GenBank/DDBJ whole genome shotgun (WGS) entry which is preliminary data.</text>
</comment>
<proteinExistence type="inferred from homology"/>
<organism evidence="2 3">
    <name type="scientific">Pinctada imbricata</name>
    <name type="common">Atlantic pearl-oyster</name>
    <name type="synonym">Pinctada martensii</name>
    <dbReference type="NCBI Taxonomy" id="66713"/>
    <lineage>
        <taxon>Eukaryota</taxon>
        <taxon>Metazoa</taxon>
        <taxon>Spiralia</taxon>
        <taxon>Lophotrochozoa</taxon>
        <taxon>Mollusca</taxon>
        <taxon>Bivalvia</taxon>
        <taxon>Autobranchia</taxon>
        <taxon>Pteriomorphia</taxon>
        <taxon>Pterioida</taxon>
        <taxon>Pterioidea</taxon>
        <taxon>Pteriidae</taxon>
        <taxon>Pinctada</taxon>
    </lineage>
</organism>
<dbReference type="EMBL" id="VSWD01000011">
    <property type="protein sequence ID" value="KAK3088045.1"/>
    <property type="molecule type" value="Genomic_DNA"/>
</dbReference>
<protein>
    <submittedName>
        <fullName evidence="2">Uncharacterized protein</fullName>
    </submittedName>
</protein>
<dbReference type="PANTHER" id="PTHR32289:SF1">
    <property type="entry name" value="PROTEIN FAM167A-LIKE"/>
    <property type="match status" value="1"/>
</dbReference>
<dbReference type="PANTHER" id="PTHR32289">
    <property type="entry name" value="PROTEIN FAM167A"/>
    <property type="match status" value="1"/>
</dbReference>
<evidence type="ECO:0000313" key="3">
    <source>
        <dbReference type="Proteomes" id="UP001186944"/>
    </source>
</evidence>
<dbReference type="AlphaFoldDB" id="A0AA88XMA3"/>
<dbReference type="Pfam" id="PF11652">
    <property type="entry name" value="FAM167"/>
    <property type="match status" value="1"/>
</dbReference>
<accession>A0AA88XMA3</accession>
<comment type="similarity">
    <text evidence="1">Belongs to the FAM167 (SEC) family.</text>
</comment>
<dbReference type="Proteomes" id="UP001186944">
    <property type="component" value="Unassembled WGS sequence"/>
</dbReference>
<name>A0AA88XMA3_PINIB</name>
<reference evidence="2" key="1">
    <citation type="submission" date="2019-08" db="EMBL/GenBank/DDBJ databases">
        <title>The improved chromosome-level genome for the pearl oyster Pinctada fucata martensii using PacBio sequencing and Hi-C.</title>
        <authorList>
            <person name="Zheng Z."/>
        </authorList>
    </citation>
    <scope>NUCLEOTIDE SEQUENCE</scope>
    <source>
        <strain evidence="2">ZZ-2019</strain>
        <tissue evidence="2">Adductor muscle</tissue>
    </source>
</reference>
<evidence type="ECO:0000256" key="1">
    <source>
        <dbReference type="ARBA" id="ARBA00005489"/>
    </source>
</evidence>
<keyword evidence="3" id="KW-1185">Reference proteome</keyword>